<dbReference type="PANTHER" id="PTHR37261:SF1">
    <property type="entry name" value="40S RIBOSOMAL PROTEIN S27"/>
    <property type="match status" value="1"/>
</dbReference>
<gene>
    <name evidence="2" type="ORF">g.44673</name>
</gene>
<feature type="compositionally biased region" description="Low complexity" evidence="1">
    <location>
        <begin position="45"/>
        <end position="54"/>
    </location>
</feature>
<dbReference type="PANTHER" id="PTHR37261">
    <property type="entry name" value="40S RIBOSOMAL PROTEIN S27"/>
    <property type="match status" value="1"/>
</dbReference>
<name>A0A1D1XL65_9ARAE</name>
<organism evidence="2">
    <name type="scientific">Anthurium amnicola</name>
    <dbReference type="NCBI Taxonomy" id="1678845"/>
    <lineage>
        <taxon>Eukaryota</taxon>
        <taxon>Viridiplantae</taxon>
        <taxon>Streptophyta</taxon>
        <taxon>Embryophyta</taxon>
        <taxon>Tracheophyta</taxon>
        <taxon>Spermatophyta</taxon>
        <taxon>Magnoliopsida</taxon>
        <taxon>Liliopsida</taxon>
        <taxon>Araceae</taxon>
        <taxon>Pothoideae</taxon>
        <taxon>Potheae</taxon>
        <taxon>Anthurium</taxon>
    </lineage>
</organism>
<sequence>LYVPEGQKGGGASRQSQERPGERPTQTTETRKKTIPSTMEPPLPAAAASAPSSSNGGMATPSWSSSTNWTVGRGSLHDTICFESSASILEGGGVDDDDDDGAVSVSGGLLLTRPVGWQSDPPCEINICFRERHEIHRIYVRSTARVYEIYYASEQEDDSNEYLCTVRCGATGKEVFLPRCNIGEVVLNPLKDRNASLDVPAKMAKNGSSTSSEEDGWVEVKVPDSPLLADGSNTISKKKDGATGANGQICYEATAEISEANPCISLKLRLLSLQAKECLHIEEVYIYADPVESMDSGSPVSMGGNMTGNSLLAMLVPSMLQLSKAGSDKIQNGTVFCDPAVQKHGVDASITNEEINPELARVPMQKTCSSVVEKEEQFSAPTVLNEKITPFASDNEVPGLPDVPKFVPEKVNTTHDHLGKILDELVLRVGKIEASLSRFEENMLKPLCCIDTRLQRVEQQLDALSLRTSPKPFQCSRISAPEFQFDDCDSDGAFDISDAAKEDATVNSPDVVKEETTVSSNNMVKEDVTVDSQNAVRGMLAGSSLLLVADGVTSALSSDICAGLFIKAPEFLNEEDEHISSNDMSESAAIPCSKGKASLSIDDALTSALKAFMLSASTNSPKHDSTSVSEAQSSNEAVNHPKLDENVGRYEAAETSGVIFNETNRVCHVNLDSSPDIISPKDGEGQGMCHPKWPHGSSGGLAIDEVSSNNQDYAGRDDASEIDEQENESRKMWTDVDSDSEVAPNVPNLITVRKNWNEESSSDSNIDESIIESHHNMDWWDENSSDSENEFSTLRNWLYGRQDDHRFKQARFMAAMNGHSPTTEVGDASMRYTQDKSMAEIQKALNSSENGESKRGIQQVLDTPLNDESSLLDVQFVRHEKSNVDLPFGVLMMGEVDSQIEAYGSDWFNDGRTTQQHNSCLMDIPQVGAPVAIDNLLIDLDDVMVKRNEFNTDGNDSQLVFSSLI</sequence>
<feature type="compositionally biased region" description="Polar residues" evidence="1">
    <location>
        <begin position="55"/>
        <end position="66"/>
    </location>
</feature>
<evidence type="ECO:0000313" key="2">
    <source>
        <dbReference type="EMBL" id="JAT43132.1"/>
    </source>
</evidence>
<feature type="region of interest" description="Disordered" evidence="1">
    <location>
        <begin position="1"/>
        <end position="66"/>
    </location>
</feature>
<protein>
    <submittedName>
        <fullName evidence="2">Uncharacterized protein</fullName>
    </submittedName>
</protein>
<proteinExistence type="predicted"/>
<feature type="region of interest" description="Disordered" evidence="1">
    <location>
        <begin position="617"/>
        <end position="640"/>
    </location>
</feature>
<reference evidence="2" key="1">
    <citation type="submission" date="2015-07" db="EMBL/GenBank/DDBJ databases">
        <title>Transcriptome Assembly of Anthurium amnicola.</title>
        <authorList>
            <person name="Suzuki J."/>
        </authorList>
    </citation>
    <scope>NUCLEOTIDE SEQUENCE</scope>
</reference>
<dbReference type="EMBL" id="GDJX01024804">
    <property type="protein sequence ID" value="JAT43132.1"/>
    <property type="molecule type" value="Transcribed_RNA"/>
</dbReference>
<accession>A0A1D1XL65</accession>
<dbReference type="AlphaFoldDB" id="A0A1D1XL65"/>
<feature type="compositionally biased region" description="Polar residues" evidence="1">
    <location>
        <begin position="617"/>
        <end position="637"/>
    </location>
</feature>
<evidence type="ECO:0000256" key="1">
    <source>
        <dbReference type="SAM" id="MobiDB-lite"/>
    </source>
</evidence>
<feature type="non-terminal residue" evidence="2">
    <location>
        <position position="1"/>
    </location>
</feature>
<feature type="region of interest" description="Disordered" evidence="1">
    <location>
        <begin position="710"/>
        <end position="743"/>
    </location>
</feature>